<evidence type="ECO:0000313" key="3">
    <source>
        <dbReference type="Proteomes" id="UP000182235"/>
    </source>
</evidence>
<name>A0A1J9PVQ0_9EURO</name>
<feature type="compositionally biased region" description="Low complexity" evidence="1">
    <location>
        <begin position="75"/>
        <end position="92"/>
    </location>
</feature>
<keyword evidence="3" id="KW-1185">Reference proteome</keyword>
<feature type="compositionally biased region" description="Polar residues" evidence="1">
    <location>
        <begin position="701"/>
        <end position="711"/>
    </location>
</feature>
<accession>A0A1J9PVQ0</accession>
<evidence type="ECO:0000256" key="1">
    <source>
        <dbReference type="SAM" id="MobiDB-lite"/>
    </source>
</evidence>
<dbReference type="AlphaFoldDB" id="A0A1J9PVQ0"/>
<feature type="compositionally biased region" description="Low complexity" evidence="1">
    <location>
        <begin position="333"/>
        <end position="344"/>
    </location>
</feature>
<comment type="caution">
    <text evidence="2">The sequence shown here is derived from an EMBL/GenBank/DDBJ whole genome shotgun (WGS) entry which is preliminary data.</text>
</comment>
<feature type="region of interest" description="Disordered" evidence="1">
    <location>
        <begin position="613"/>
        <end position="656"/>
    </location>
</feature>
<reference evidence="2 3" key="1">
    <citation type="submission" date="2015-07" db="EMBL/GenBank/DDBJ databases">
        <title>Emmonsia species relationships and genome sequence.</title>
        <authorList>
            <consortium name="The Broad Institute Genomics Platform"/>
            <person name="Cuomo C.A."/>
            <person name="Munoz J.F."/>
            <person name="Imamovic A."/>
            <person name="Priest M.E."/>
            <person name="Young S."/>
            <person name="Clay O.K."/>
            <person name="McEwen J.G."/>
        </authorList>
    </citation>
    <scope>NUCLEOTIDE SEQUENCE [LARGE SCALE GENOMIC DNA]</scope>
    <source>
        <strain evidence="2 3">UAMH 9510</strain>
    </source>
</reference>
<evidence type="ECO:0000313" key="2">
    <source>
        <dbReference type="EMBL" id="OJD19970.1"/>
    </source>
</evidence>
<feature type="region of interest" description="Disordered" evidence="1">
    <location>
        <begin position="329"/>
        <end position="348"/>
    </location>
</feature>
<dbReference type="OrthoDB" id="4366200at2759"/>
<dbReference type="EMBL" id="LGRN01000002">
    <property type="protein sequence ID" value="OJD19970.1"/>
    <property type="molecule type" value="Genomic_DNA"/>
</dbReference>
<sequence length="720" mass="79793">MTMDATHSWALEGIYASLQSSPHPVPNSHDLSSCQPVINQNLGLTHLPGPQKQHDSSVSLGKASILSVDGRLTVSPSPSSSLRLRQQSPDSLFGDEGTSFELSWENQLMNILSPDALSATHSNEQNTDKADNIPEIEPVEGAKRIDIQTTSGPGVDINCPPVNLGGDQQERDCRKRPFDDDSIWFTRSSLENDAQPTKKQHVKQTSPFDEELRCSTVTSGSHGCEHDQSVNGVCLPPDFQLPNLPEIPDFSTSFQIPDAFDFDNLNTLLSTDNSGIQGTGGFSSSSMPYTSIPPNNLTAELDENPSVNAAVCDSQNAQLVGKALVTSDNAPRSSICSSSTPLSSDSHDIHDSDKICFSSNRLNRSHSERQLSPDSLFDGSSPIAAPLIENVSEANTVRHREEACPSQDVSAALQFAENDITKNFCLSKQDILATQYREIFRHIPRPRGYISPYPKHHGPLGYFPSAPATHARCIEVAPDDAAERLEEYRRKLQEVRSELKKHKNVWLEWKAVDPTTGKNKEQTLKAEHFRLKRSLFAQEKKAEKFRKQAEDWRGQFNHLALAYNGLVQHVHMLQAAHIPQHPLPVSQLPPGHPTPVPSPQPELVTARSCMILPPDPSKTSRTKHQPPPITIDLTDEESMNHNTTSPSSAPPNEEEHSRNYFAEDLRKAMCRKEYHWLGNKNPPLRPLLPAAPFLGRDLQRESQYTRQSETHPCQPLATPP</sequence>
<organism evidence="2 3">
    <name type="scientific">Emergomyces pasteurianus Ep9510</name>
    <dbReference type="NCBI Taxonomy" id="1447872"/>
    <lineage>
        <taxon>Eukaryota</taxon>
        <taxon>Fungi</taxon>
        <taxon>Dikarya</taxon>
        <taxon>Ascomycota</taxon>
        <taxon>Pezizomycotina</taxon>
        <taxon>Eurotiomycetes</taxon>
        <taxon>Eurotiomycetidae</taxon>
        <taxon>Onygenales</taxon>
        <taxon>Ajellomycetaceae</taxon>
        <taxon>Emergomyces</taxon>
    </lineage>
</organism>
<proteinExistence type="predicted"/>
<feature type="region of interest" description="Disordered" evidence="1">
    <location>
        <begin position="119"/>
        <end position="175"/>
    </location>
</feature>
<feature type="region of interest" description="Disordered" evidence="1">
    <location>
        <begin position="189"/>
        <end position="209"/>
    </location>
</feature>
<dbReference type="Proteomes" id="UP000182235">
    <property type="component" value="Unassembled WGS sequence"/>
</dbReference>
<feature type="compositionally biased region" description="Polar residues" evidence="1">
    <location>
        <begin position="189"/>
        <end position="207"/>
    </location>
</feature>
<gene>
    <name evidence="2" type="ORF">AJ78_00164</name>
</gene>
<dbReference type="VEuPathDB" id="FungiDB:AJ78_00164"/>
<feature type="region of interest" description="Disordered" evidence="1">
    <location>
        <begin position="678"/>
        <end position="720"/>
    </location>
</feature>
<feature type="compositionally biased region" description="Low complexity" evidence="1">
    <location>
        <begin position="678"/>
        <end position="696"/>
    </location>
</feature>
<protein>
    <submittedName>
        <fullName evidence="2">Uncharacterized protein</fullName>
    </submittedName>
</protein>
<feature type="region of interest" description="Disordered" evidence="1">
    <location>
        <begin position="71"/>
        <end position="97"/>
    </location>
</feature>